<protein>
    <submittedName>
        <fullName evidence="2">Uncharacterized protein</fullName>
    </submittedName>
</protein>
<dbReference type="RefSeq" id="WP_079539809.1">
    <property type="nucleotide sequence ID" value="NZ_FKLO01000031.1"/>
</dbReference>
<sequence length="296" mass="34264">MKPENHTTAREKTRRTTTITKLLTSLPILLLLALQGYIVGQNDWLTLLLILITALFIWYMTASLWYSKKQMLNIYLKEQSLLQKLIKKRNTPWQILVCTLLAILLSILFTITTKGIILSHGYTIFLIALLTFNITYQIIRSTNESGNISIVENNLNEYLAKHGILIIKIFAPALMLNLILTLLFSGYDTAEFLNTNINFENFIDYAEADSIMANGYNAYGRKIINAFLLLDNLRIALGKFIAQDLFHIHNYWLFFIIIAISNFMKLMFFSWSYILLYLGFQKILPPYRTPQKQEAP</sequence>
<reference evidence="3" key="1">
    <citation type="submission" date="2016-04" db="EMBL/GenBank/DDBJ databases">
        <authorList>
            <person name="Tagini F."/>
        </authorList>
    </citation>
    <scope>NUCLEOTIDE SEQUENCE [LARGE SCALE GENOMIC DNA]</scope>
    <source>
        <strain evidence="3">CHUV0807</strain>
    </source>
</reference>
<gene>
    <name evidence="2" type="ORF">CHUV0807_0751</name>
</gene>
<organism evidence="2 3">
    <name type="scientific">Cardiobacterium hominis</name>
    <dbReference type="NCBI Taxonomy" id="2718"/>
    <lineage>
        <taxon>Bacteria</taxon>
        <taxon>Pseudomonadati</taxon>
        <taxon>Pseudomonadota</taxon>
        <taxon>Gammaproteobacteria</taxon>
        <taxon>Cardiobacteriales</taxon>
        <taxon>Cardiobacteriaceae</taxon>
        <taxon>Cardiobacterium</taxon>
    </lineage>
</organism>
<dbReference type="AlphaFoldDB" id="A0A1C3H343"/>
<keyword evidence="1" id="KW-0472">Membrane</keyword>
<accession>A0A1C3H343</accession>
<evidence type="ECO:0000313" key="3">
    <source>
        <dbReference type="Proteomes" id="UP000190837"/>
    </source>
</evidence>
<evidence type="ECO:0000256" key="1">
    <source>
        <dbReference type="SAM" id="Phobius"/>
    </source>
</evidence>
<name>A0A1C3H343_9GAMM</name>
<dbReference type="EMBL" id="FKLO01000031">
    <property type="protein sequence ID" value="SAM60661.1"/>
    <property type="molecule type" value="Genomic_DNA"/>
</dbReference>
<feature type="transmembrane region" description="Helical" evidence="1">
    <location>
        <begin position="251"/>
        <end position="278"/>
    </location>
</feature>
<keyword evidence="1" id="KW-0812">Transmembrane</keyword>
<feature type="transmembrane region" description="Helical" evidence="1">
    <location>
        <begin position="21"/>
        <end position="38"/>
    </location>
</feature>
<dbReference type="Proteomes" id="UP000190837">
    <property type="component" value="Unassembled WGS sequence"/>
</dbReference>
<evidence type="ECO:0000313" key="2">
    <source>
        <dbReference type="EMBL" id="SAM60661.1"/>
    </source>
</evidence>
<proteinExistence type="predicted"/>
<feature type="transmembrane region" description="Helical" evidence="1">
    <location>
        <begin position="165"/>
        <end position="187"/>
    </location>
</feature>
<feature type="transmembrane region" description="Helical" evidence="1">
    <location>
        <begin position="44"/>
        <end position="67"/>
    </location>
</feature>
<feature type="transmembrane region" description="Helical" evidence="1">
    <location>
        <begin position="93"/>
        <end position="111"/>
    </location>
</feature>
<feature type="transmembrane region" description="Helical" evidence="1">
    <location>
        <begin position="117"/>
        <end position="139"/>
    </location>
</feature>
<keyword evidence="1" id="KW-1133">Transmembrane helix</keyword>